<accession>A0AAV4W7M5</accession>
<evidence type="ECO:0000313" key="1">
    <source>
        <dbReference type="EMBL" id="GIY77385.1"/>
    </source>
</evidence>
<protein>
    <submittedName>
        <fullName evidence="1">Uncharacterized protein</fullName>
    </submittedName>
</protein>
<name>A0AAV4W7M5_CAEEX</name>
<organism evidence="1 2">
    <name type="scientific">Caerostris extrusa</name>
    <name type="common">Bark spider</name>
    <name type="synonym">Caerostris bankana</name>
    <dbReference type="NCBI Taxonomy" id="172846"/>
    <lineage>
        <taxon>Eukaryota</taxon>
        <taxon>Metazoa</taxon>
        <taxon>Ecdysozoa</taxon>
        <taxon>Arthropoda</taxon>
        <taxon>Chelicerata</taxon>
        <taxon>Arachnida</taxon>
        <taxon>Araneae</taxon>
        <taxon>Araneomorphae</taxon>
        <taxon>Entelegynae</taxon>
        <taxon>Araneoidea</taxon>
        <taxon>Araneidae</taxon>
        <taxon>Caerostris</taxon>
    </lineage>
</organism>
<reference evidence="1 2" key="1">
    <citation type="submission" date="2021-06" db="EMBL/GenBank/DDBJ databases">
        <title>Caerostris extrusa draft genome.</title>
        <authorList>
            <person name="Kono N."/>
            <person name="Arakawa K."/>
        </authorList>
    </citation>
    <scope>NUCLEOTIDE SEQUENCE [LARGE SCALE GENOMIC DNA]</scope>
</reference>
<evidence type="ECO:0000313" key="2">
    <source>
        <dbReference type="Proteomes" id="UP001054945"/>
    </source>
</evidence>
<dbReference type="EMBL" id="BPLR01015616">
    <property type="protein sequence ID" value="GIY77385.1"/>
    <property type="molecule type" value="Genomic_DNA"/>
</dbReference>
<proteinExistence type="predicted"/>
<sequence>MLEWEQHFKGLKKQMKINTCFILHLFLLLPLFTSCAQRKGDLSVQIRSKDIRTKVFGSVSLVEFRVDFVSLHTLHDDLAAATVYKNLKFCHAVTKF</sequence>
<dbReference type="Proteomes" id="UP001054945">
    <property type="component" value="Unassembled WGS sequence"/>
</dbReference>
<comment type="caution">
    <text evidence="1">The sequence shown here is derived from an EMBL/GenBank/DDBJ whole genome shotgun (WGS) entry which is preliminary data.</text>
</comment>
<gene>
    <name evidence="1" type="ORF">CEXT_506691</name>
</gene>
<dbReference type="AlphaFoldDB" id="A0AAV4W7M5"/>
<keyword evidence="2" id="KW-1185">Reference proteome</keyword>